<dbReference type="InterPro" id="IPR015943">
    <property type="entry name" value="WD40/YVTN_repeat-like_dom_sf"/>
</dbReference>
<keyword evidence="2" id="KW-1185">Reference proteome</keyword>
<sequence>MPDIFIELDRDLDLLEEPPPRPSRFGKRWRPWAAAGAVLVLLSTLGSAGSRPVASIQLVAQFEVHDATRLEVIGDSLLVAEPDRLTSYVMGSGQRRWQVQTGLSDVFLARDDDMVILNGTLGPAKMNLPPPQASMAVDIATGEVRWRITGYIDVLEDALIAYQYSGPSEVPDQLNESGITVYSRDGRRALWSTPQSRVGPAVNVERSIVTTLDRETGELTDHKLHTGEVINRYTFPELIGANGFFYDRGRAVFFFDDGRQLSFDGITLHPNPDSMHDLRQDPIDCGQVWCNYKADGPGYFMIDKASGKKVYEASDWDIIVRTEIGLLGIRYPQGDGPMRALGMFEPRTGKELEVKGWSLLDLAFNDPLPVISKGPIYLWSYQNTLDYFGILKADGVRTLGVLAHTDELRQCTVAAPNVACLVGSNLVRIWRLT</sequence>
<dbReference type="InterPro" id="IPR011047">
    <property type="entry name" value="Quinoprotein_ADH-like_sf"/>
</dbReference>
<dbReference type="SUPFAM" id="SSF50998">
    <property type="entry name" value="Quinoprotein alcohol dehydrogenase-like"/>
    <property type="match status" value="1"/>
</dbReference>
<proteinExistence type="predicted"/>
<accession>A0A8J3QHN1</accession>
<gene>
    <name evidence="1" type="ORF">Rhe02_91400</name>
</gene>
<dbReference type="EMBL" id="BONY01000118">
    <property type="protein sequence ID" value="GIH11073.1"/>
    <property type="molecule type" value="Genomic_DNA"/>
</dbReference>
<dbReference type="Gene3D" id="2.130.10.10">
    <property type="entry name" value="YVTN repeat-like/Quinoprotein amine dehydrogenase"/>
    <property type="match status" value="1"/>
</dbReference>
<evidence type="ECO:0000313" key="1">
    <source>
        <dbReference type="EMBL" id="GIH11073.1"/>
    </source>
</evidence>
<dbReference type="AlphaFoldDB" id="A0A8J3QHN1"/>
<dbReference type="RefSeq" id="WP_203914792.1">
    <property type="nucleotide sequence ID" value="NZ_BONY01000118.1"/>
</dbReference>
<name>A0A8J3QHN1_9ACTN</name>
<comment type="caution">
    <text evidence="1">The sequence shown here is derived from an EMBL/GenBank/DDBJ whole genome shotgun (WGS) entry which is preliminary data.</text>
</comment>
<reference evidence="1" key="1">
    <citation type="submission" date="2021-01" db="EMBL/GenBank/DDBJ databases">
        <title>Whole genome shotgun sequence of Rhizocola hellebori NBRC 109834.</title>
        <authorList>
            <person name="Komaki H."/>
            <person name="Tamura T."/>
        </authorList>
    </citation>
    <scope>NUCLEOTIDE SEQUENCE</scope>
    <source>
        <strain evidence="1">NBRC 109834</strain>
    </source>
</reference>
<dbReference type="Proteomes" id="UP000612899">
    <property type="component" value="Unassembled WGS sequence"/>
</dbReference>
<evidence type="ECO:0000313" key="2">
    <source>
        <dbReference type="Proteomes" id="UP000612899"/>
    </source>
</evidence>
<protein>
    <submittedName>
        <fullName evidence="1">Uncharacterized protein</fullName>
    </submittedName>
</protein>
<organism evidence="1 2">
    <name type="scientific">Rhizocola hellebori</name>
    <dbReference type="NCBI Taxonomy" id="1392758"/>
    <lineage>
        <taxon>Bacteria</taxon>
        <taxon>Bacillati</taxon>
        <taxon>Actinomycetota</taxon>
        <taxon>Actinomycetes</taxon>
        <taxon>Micromonosporales</taxon>
        <taxon>Micromonosporaceae</taxon>
        <taxon>Rhizocola</taxon>
    </lineage>
</organism>